<proteinExistence type="predicted"/>
<dbReference type="Proteomes" id="UP001648503">
    <property type="component" value="Unassembled WGS sequence"/>
</dbReference>
<evidence type="ECO:0000313" key="2">
    <source>
        <dbReference type="EMBL" id="KAH6593082.1"/>
    </source>
</evidence>
<feature type="signal peptide" evidence="1">
    <location>
        <begin position="1"/>
        <end position="23"/>
    </location>
</feature>
<feature type="chain" id="PRO_5045788865" evidence="1">
    <location>
        <begin position="24"/>
        <end position="274"/>
    </location>
</feature>
<reference evidence="2 3" key="1">
    <citation type="submission" date="2021-02" db="EMBL/GenBank/DDBJ databases">
        <title>Variation within the Batrachochytrium salamandrivorans European outbreak.</title>
        <authorList>
            <person name="Kelly M."/>
            <person name="Pasmans F."/>
            <person name="Shea T.P."/>
            <person name="Munoz J.F."/>
            <person name="Carranza S."/>
            <person name="Cuomo C.A."/>
            <person name="Martel A."/>
        </authorList>
    </citation>
    <scope>NUCLEOTIDE SEQUENCE [LARGE SCALE GENOMIC DNA]</scope>
    <source>
        <strain evidence="2 3">AMFP18/2</strain>
    </source>
</reference>
<protein>
    <submittedName>
        <fullName evidence="2">Uncharacterized protein</fullName>
    </submittedName>
</protein>
<dbReference type="EMBL" id="JAFCIX010000361">
    <property type="protein sequence ID" value="KAH6593082.1"/>
    <property type="molecule type" value="Genomic_DNA"/>
</dbReference>
<name>A0ABQ8F9R2_9FUNG</name>
<organism evidence="2 3">
    <name type="scientific">Batrachochytrium salamandrivorans</name>
    <dbReference type="NCBI Taxonomy" id="1357716"/>
    <lineage>
        <taxon>Eukaryota</taxon>
        <taxon>Fungi</taxon>
        <taxon>Fungi incertae sedis</taxon>
        <taxon>Chytridiomycota</taxon>
        <taxon>Chytridiomycota incertae sedis</taxon>
        <taxon>Chytridiomycetes</taxon>
        <taxon>Rhizophydiales</taxon>
        <taxon>Rhizophydiales incertae sedis</taxon>
        <taxon>Batrachochytrium</taxon>
    </lineage>
</organism>
<comment type="caution">
    <text evidence="2">The sequence shown here is derived from an EMBL/GenBank/DDBJ whole genome shotgun (WGS) entry which is preliminary data.</text>
</comment>
<evidence type="ECO:0000256" key="1">
    <source>
        <dbReference type="SAM" id="SignalP"/>
    </source>
</evidence>
<accession>A0ABQ8F9R2</accession>
<evidence type="ECO:0000313" key="3">
    <source>
        <dbReference type="Proteomes" id="UP001648503"/>
    </source>
</evidence>
<gene>
    <name evidence="2" type="ORF">BASA50_007603</name>
</gene>
<keyword evidence="3" id="KW-1185">Reference proteome</keyword>
<keyword evidence="1" id="KW-0732">Signal</keyword>
<sequence>MYLPHTLAAAVGLLTVAVSAAWSDSVTQVLQEINHAGIYPHLSTNLTMECSYAATAQLAALSTAWPGLSQDTTVQSIVDTITSAPFLDEMCSASFEATIKNLGGALQLSCGSQPILIIDKRTRPDADAETVVQMDVSMIIDLLAVVRNIACIKTETGSEYCLTDQYNTIKATIPEEGTVEALATTFTTNTELMCSFCMFSQVKAASNITGPLYQHLHPMVEMVTAYLNTTCAAPPPDEDQNPIISSGASASGISNLLIAMIFGAAAAVMISQLI</sequence>